<protein>
    <recommendedName>
        <fullName evidence="3">Ig-like domain-containing protein</fullName>
    </recommendedName>
</protein>
<dbReference type="PROSITE" id="PS51257">
    <property type="entry name" value="PROKAR_LIPOPROTEIN"/>
    <property type="match status" value="1"/>
</dbReference>
<keyword evidence="2" id="KW-1185">Reference proteome</keyword>
<gene>
    <name evidence="1" type="ORF">MKW35_00325</name>
</gene>
<dbReference type="EMBL" id="JAKVQD010000001">
    <property type="protein sequence ID" value="MCH4551055.1"/>
    <property type="molecule type" value="Genomic_DNA"/>
</dbReference>
<sequence length="244" mass="27460">MKILKVLLFIVVFSSCTNNEDTFEGINTFEGITNDSLVNGNDHLNNENDHLNNNETSTDFVEIKIGAGTDKLVFLPNNSCRLNGWASYQVVNPPVKYRWDKIAGPDSFHFVSPDSLSTILNELEKGMYKIEITCIAANGYIAKDTCSVIVGQFPSPSNFIVFNNQKWDGTGLLWGAQILIPDIYQYIPIGGVFKVFLRRLNSETWEEIMFDDHDSLISAHLFNGNLGIYSNVEETDSPDIKIEY</sequence>
<evidence type="ECO:0000313" key="2">
    <source>
        <dbReference type="Proteomes" id="UP001156141"/>
    </source>
</evidence>
<evidence type="ECO:0000313" key="1">
    <source>
        <dbReference type="EMBL" id="MCH4551055.1"/>
    </source>
</evidence>
<reference evidence="1" key="1">
    <citation type="submission" date="2022-02" db="EMBL/GenBank/DDBJ databases">
        <title>Aestuariibaculum sp., a marine bacterium isolated from sediment in Guangxi.</title>
        <authorList>
            <person name="Ying J."/>
        </authorList>
    </citation>
    <scope>NUCLEOTIDE SEQUENCE</scope>
    <source>
        <strain evidence="1">L182</strain>
    </source>
</reference>
<evidence type="ECO:0008006" key="3">
    <source>
        <dbReference type="Google" id="ProtNLM"/>
    </source>
</evidence>
<accession>A0ABS9RDN8</accession>
<dbReference type="Pfam" id="PF22352">
    <property type="entry name" value="K319L-like_PKD"/>
    <property type="match status" value="1"/>
</dbReference>
<dbReference type="Gene3D" id="2.60.40.10">
    <property type="entry name" value="Immunoglobulins"/>
    <property type="match status" value="1"/>
</dbReference>
<dbReference type="RefSeq" id="WP_240571089.1">
    <property type="nucleotide sequence ID" value="NZ_CP136709.1"/>
</dbReference>
<name>A0ABS9RDN8_9FLAO</name>
<comment type="caution">
    <text evidence="1">The sequence shown here is derived from an EMBL/GenBank/DDBJ whole genome shotgun (WGS) entry which is preliminary data.</text>
</comment>
<dbReference type="Proteomes" id="UP001156141">
    <property type="component" value="Unassembled WGS sequence"/>
</dbReference>
<proteinExistence type="predicted"/>
<dbReference type="InterPro" id="IPR013783">
    <property type="entry name" value="Ig-like_fold"/>
</dbReference>
<organism evidence="1 2">
    <name type="scientific">Aestuariibaculum lutulentum</name>
    <dbReference type="NCBI Taxonomy" id="2920935"/>
    <lineage>
        <taxon>Bacteria</taxon>
        <taxon>Pseudomonadati</taxon>
        <taxon>Bacteroidota</taxon>
        <taxon>Flavobacteriia</taxon>
        <taxon>Flavobacteriales</taxon>
        <taxon>Flavobacteriaceae</taxon>
    </lineage>
</organism>